<feature type="domain" description="Splicing factor cactin central" evidence="6">
    <location>
        <begin position="284"/>
        <end position="477"/>
    </location>
</feature>
<sequence length="693" mass="83672">MSDIKDRDRSRDRDRERDRDIDRKDRDRSGERDKDRDRYRERERERDRERDRSRDRSRKDRDRSRDRSRDRDRKDRSDEKDRKHRDRSRSASRDKKKPSSDKFKERDRSRSRDKQSSSSSSNYKRNRKDYSDDDDSSSSDDSEYERKRKSSTNKESKEERRKRKKQEKKEKEERKASETPEEKRKRRLEKKQRKEENKKSDLDLSGYSNMTNPFNDVNLQEKFVWKAKRDKMIKDGMKASEYDEKFGKKRREEIQQEIEKAKSKREQREKEKEIWEEEKERLQRMRDMSNNEELEKKEEEFHYIQACKRCESRLLDNRSKPLDYLYKAIHMQSLPFDYKNNRDPVALIQSLDSIVDLEELIEGLREFTYLDNDKNNLEFWDAALELTNYQIQLIEGKNNDSNNNANNSSSLGDSSALHHSLTPNIKSILSGKTYKELCNLEIEIITKLESGSAMNVEYWETLLKHLKMYKASSFLTERFSENLKLKLSDLETEKYLKGIASDMDLPFNENTADNENNQNPTTTTSSTTSTTTTTNNNSKPIKDEFDEDNEFEEQFDLEVQLEPKYYSWHDKHRPRKPRFFNRVHTGYDWTKYNRTHYDYDNPPPKVVRGYKFNIFYPDLIDNTKSPQFFVSPSPDNPDTCILRFSAGPPYEDIAFKIVKKEWEKSHKYGYKCVFDDKGVLHLWFNFKRYRYRR</sequence>
<name>A0AAN7U7H0_9MYCE</name>
<reference evidence="7 8" key="1">
    <citation type="submission" date="2023-11" db="EMBL/GenBank/DDBJ databases">
        <title>Dfirmibasis_genome.</title>
        <authorList>
            <person name="Edelbroek B."/>
            <person name="Kjellin J."/>
            <person name="Jerlstrom-Hultqvist J."/>
            <person name="Soderbom F."/>
        </authorList>
    </citation>
    <scope>NUCLEOTIDE SEQUENCE [LARGE SCALE GENOMIC DNA]</scope>
    <source>
        <strain evidence="7 8">TNS-C-14</strain>
    </source>
</reference>
<feature type="compositionally biased region" description="Basic and acidic residues" evidence="4">
    <location>
        <begin position="88"/>
        <end position="115"/>
    </location>
</feature>
<dbReference type="AlphaFoldDB" id="A0AAN7U7H0"/>
<accession>A0AAN7U7H0</accession>
<evidence type="ECO:0000313" key="7">
    <source>
        <dbReference type="EMBL" id="KAK5582640.1"/>
    </source>
</evidence>
<keyword evidence="8" id="KW-1185">Reference proteome</keyword>
<comment type="similarity">
    <text evidence="1">Belongs to the CACTIN family.</text>
</comment>
<dbReference type="Pfam" id="PF09732">
    <property type="entry name" value="CactinC_cactus"/>
    <property type="match status" value="1"/>
</dbReference>
<feature type="region of interest" description="Disordered" evidence="4">
    <location>
        <begin position="506"/>
        <end position="543"/>
    </location>
</feature>
<feature type="compositionally biased region" description="Basic and acidic residues" evidence="4">
    <location>
        <begin position="1"/>
        <end position="81"/>
    </location>
</feature>
<evidence type="ECO:0000256" key="4">
    <source>
        <dbReference type="SAM" id="MobiDB-lite"/>
    </source>
</evidence>
<protein>
    <recommendedName>
        <fullName evidence="2">Splicing factor Cactin</fullName>
    </recommendedName>
</protein>
<dbReference type="SMART" id="SM01050">
    <property type="entry name" value="CactinC_cactus"/>
    <property type="match status" value="1"/>
</dbReference>
<feature type="compositionally biased region" description="Basic and acidic residues" evidence="4">
    <location>
        <begin position="192"/>
        <end position="202"/>
    </location>
</feature>
<proteinExistence type="inferred from homology"/>
<feature type="domain" description="Splicing factor Cactin C-terminal" evidence="5">
    <location>
        <begin position="568"/>
        <end position="693"/>
    </location>
</feature>
<evidence type="ECO:0000259" key="5">
    <source>
        <dbReference type="Pfam" id="PF09732"/>
    </source>
</evidence>
<gene>
    <name evidence="7" type="ORF">RB653_004225</name>
</gene>
<dbReference type="GO" id="GO:0005737">
    <property type="term" value="C:cytoplasm"/>
    <property type="evidence" value="ECO:0007669"/>
    <property type="project" value="TreeGrafter"/>
</dbReference>
<dbReference type="GO" id="GO:0045292">
    <property type="term" value="P:mRNA cis splicing, via spliceosome"/>
    <property type="evidence" value="ECO:0007669"/>
    <property type="project" value="TreeGrafter"/>
</dbReference>
<feature type="region of interest" description="Disordered" evidence="4">
    <location>
        <begin position="1"/>
        <end position="214"/>
    </location>
</feature>
<evidence type="ECO:0000256" key="1">
    <source>
        <dbReference type="ARBA" id="ARBA00006895"/>
    </source>
</evidence>
<dbReference type="Proteomes" id="UP001344447">
    <property type="component" value="Unassembled WGS sequence"/>
</dbReference>
<dbReference type="PANTHER" id="PTHR21737">
    <property type="entry name" value="POLYGLUTAMINE BINDING PROTEIN 1/MARVEL MEMBRANE-ASSOCIATING DOMAIN CONTAINING 3"/>
    <property type="match status" value="1"/>
</dbReference>
<organism evidence="7 8">
    <name type="scientific">Dictyostelium firmibasis</name>
    <dbReference type="NCBI Taxonomy" id="79012"/>
    <lineage>
        <taxon>Eukaryota</taxon>
        <taxon>Amoebozoa</taxon>
        <taxon>Evosea</taxon>
        <taxon>Eumycetozoa</taxon>
        <taxon>Dictyostelia</taxon>
        <taxon>Dictyosteliales</taxon>
        <taxon>Dictyosteliaceae</taxon>
        <taxon>Dictyostelium</taxon>
    </lineage>
</organism>
<feature type="compositionally biased region" description="Acidic residues" evidence="4">
    <location>
        <begin position="131"/>
        <end position="143"/>
    </location>
</feature>
<dbReference type="EMBL" id="JAVFKY010000001">
    <property type="protein sequence ID" value="KAK5582640.1"/>
    <property type="molecule type" value="Genomic_DNA"/>
</dbReference>
<comment type="caution">
    <text evidence="7">The sequence shown here is derived from an EMBL/GenBank/DDBJ whole genome shotgun (WGS) entry which is preliminary data.</text>
</comment>
<feature type="compositionally biased region" description="Basic and acidic residues" evidence="4">
    <location>
        <begin position="167"/>
        <end position="183"/>
    </location>
</feature>
<dbReference type="InterPro" id="IPR019134">
    <property type="entry name" value="Cactin_C"/>
</dbReference>
<evidence type="ECO:0000313" key="8">
    <source>
        <dbReference type="Proteomes" id="UP001344447"/>
    </source>
</evidence>
<dbReference type="InterPro" id="IPR018816">
    <property type="entry name" value="Cactin_central"/>
</dbReference>
<dbReference type="PANTHER" id="PTHR21737:SF4">
    <property type="entry name" value="SPLICING FACTOR CACTIN"/>
    <property type="match status" value="1"/>
</dbReference>
<feature type="compositionally biased region" description="Low complexity" evidence="4">
    <location>
        <begin position="508"/>
        <end position="538"/>
    </location>
</feature>
<evidence type="ECO:0000256" key="2">
    <source>
        <dbReference type="ARBA" id="ARBA00034534"/>
    </source>
</evidence>
<evidence type="ECO:0000259" key="6">
    <source>
        <dbReference type="Pfam" id="PF10312"/>
    </source>
</evidence>
<feature type="coiled-coil region" evidence="3">
    <location>
        <begin position="244"/>
        <end position="292"/>
    </location>
</feature>
<keyword evidence="3" id="KW-0175">Coiled coil</keyword>
<evidence type="ECO:0000256" key="3">
    <source>
        <dbReference type="SAM" id="Coils"/>
    </source>
</evidence>
<dbReference type="GO" id="GO:0005681">
    <property type="term" value="C:spliceosomal complex"/>
    <property type="evidence" value="ECO:0007669"/>
    <property type="project" value="TreeGrafter"/>
</dbReference>
<dbReference type="Pfam" id="PF10312">
    <property type="entry name" value="Cactin_mid"/>
    <property type="match status" value="1"/>
</dbReference>